<dbReference type="InterPro" id="IPR008922">
    <property type="entry name" value="Di-copper_centre_dom_sf"/>
</dbReference>
<evidence type="ECO:0000313" key="12">
    <source>
        <dbReference type="Proteomes" id="UP001363151"/>
    </source>
</evidence>
<dbReference type="InterPro" id="IPR001204">
    <property type="entry name" value="Phos_transporter"/>
</dbReference>
<evidence type="ECO:0000256" key="5">
    <source>
        <dbReference type="ARBA" id="ARBA00022989"/>
    </source>
</evidence>
<dbReference type="EMBL" id="JBBJCI010000227">
    <property type="protein sequence ID" value="KAK7238893.1"/>
    <property type="molecule type" value="Genomic_DNA"/>
</dbReference>
<feature type="chain" id="PRO_5046772846" evidence="9">
    <location>
        <begin position="26"/>
        <end position="1045"/>
    </location>
</feature>
<protein>
    <submittedName>
        <fullName evidence="11">Inorganic phosphate transmembrane transporter</fullName>
    </submittedName>
</protein>
<keyword evidence="4 8" id="KW-0812">Transmembrane</keyword>
<feature type="region of interest" description="Disordered" evidence="7">
    <location>
        <begin position="505"/>
        <end position="529"/>
    </location>
</feature>
<keyword evidence="12" id="KW-1185">Reference proteome</keyword>
<keyword evidence="2" id="KW-0813">Transport</keyword>
<keyword evidence="9" id="KW-0732">Signal</keyword>
<evidence type="ECO:0000313" key="11">
    <source>
        <dbReference type="EMBL" id="KAK7238893.1"/>
    </source>
</evidence>
<name>A0ABR1FUF3_AURAN</name>
<comment type="caution">
    <text evidence="11">The sequence shown here is derived from an EMBL/GenBank/DDBJ whole genome shotgun (WGS) entry which is preliminary data.</text>
</comment>
<gene>
    <name evidence="11" type="ORF">SO694_00026058</name>
</gene>
<feature type="domain" description="Tyrosinase copper-binding" evidence="10">
    <location>
        <begin position="924"/>
        <end position="935"/>
    </location>
</feature>
<evidence type="ECO:0000256" key="3">
    <source>
        <dbReference type="ARBA" id="ARBA00022592"/>
    </source>
</evidence>
<comment type="subcellular location">
    <subcellularLocation>
        <location evidence="1">Membrane</location>
        <topology evidence="1">Multi-pass membrane protein</topology>
    </subcellularLocation>
</comment>
<evidence type="ECO:0000259" key="10">
    <source>
        <dbReference type="PROSITE" id="PS00498"/>
    </source>
</evidence>
<dbReference type="InterPro" id="IPR002227">
    <property type="entry name" value="Tyrosinase_Cu-bd"/>
</dbReference>
<evidence type="ECO:0000256" key="2">
    <source>
        <dbReference type="ARBA" id="ARBA00022448"/>
    </source>
</evidence>
<feature type="transmembrane region" description="Helical" evidence="8">
    <location>
        <begin position="251"/>
        <end position="276"/>
    </location>
</feature>
<reference evidence="11 12" key="1">
    <citation type="submission" date="2024-03" db="EMBL/GenBank/DDBJ databases">
        <title>Aureococcus anophagefferens CCMP1851 and Kratosvirus quantuckense: Draft genome of a second virus-susceptible host strain in the model system.</title>
        <authorList>
            <person name="Chase E."/>
            <person name="Truchon A.R."/>
            <person name="Schepens W."/>
            <person name="Wilhelm S.W."/>
        </authorList>
    </citation>
    <scope>NUCLEOTIDE SEQUENCE [LARGE SCALE GENOMIC DNA]</scope>
    <source>
        <strain evidence="11 12">CCMP1851</strain>
    </source>
</reference>
<feature type="region of interest" description="Disordered" evidence="7">
    <location>
        <begin position="297"/>
        <end position="333"/>
    </location>
</feature>
<keyword evidence="6 8" id="KW-0472">Membrane</keyword>
<feature type="transmembrane region" description="Helical" evidence="8">
    <location>
        <begin position="48"/>
        <end position="71"/>
    </location>
</feature>
<feature type="transmembrane region" description="Helical" evidence="8">
    <location>
        <begin position="169"/>
        <end position="187"/>
    </location>
</feature>
<evidence type="ECO:0000256" key="7">
    <source>
        <dbReference type="SAM" id="MobiDB-lite"/>
    </source>
</evidence>
<feature type="signal peptide" evidence="9">
    <location>
        <begin position="1"/>
        <end position="25"/>
    </location>
</feature>
<feature type="transmembrane region" description="Helical" evidence="8">
    <location>
        <begin position="208"/>
        <end position="231"/>
    </location>
</feature>
<dbReference type="Pfam" id="PF01384">
    <property type="entry name" value="PHO4"/>
    <property type="match status" value="1"/>
</dbReference>
<sequence length="1045" mass="108701">MDKQGSRWIVVAGFVACFLMAMAMGANDVANAFGTSVGAGVVTLRQALVLAAVCNVGGAVLMSGAVTETIRKGIVDVERFSGDSGDGAPEELMLLMLCAMVGSVAYVGGATALRLPVSTTQAVLGGLVGAMISRDRGGGRGVRWSDGARVCRYSKKTGRLSCGGVAGVVLQWFVAPLISMVLAVALFRLSRVVLLDRDRAVALRRAPAYMALLLGGVAFALAWFVVVQQQFHPHTRGWDPRNANDPVNRATALEVVACALVGVAGAWGALTVFTLWPGALRFAPAAPGPRTLELAPVPAGGSPGGTRCGARRAALTDGDGGDDDGAAAPSPFGGADGAATVAAHGAARSFDPDVEAVFGARAGRVPRRFAAFARSRGANVANEVAPVAAIWQTWADGEVRSTARTPKWLFLYAGAGVAAASASSRASCARSLRERDARPFCFAFASRGLCDVGGSGRGPVLVRKYVRLEEEPACCEGADLSRVALLARPARDGAAALSTTALATDPAPYAPRDDPEIPGTSKIFSPPRWARRVPGDASGGAQRYEGPGCGGALGGARVAASNAYGPGVAGWPGDAATAWAAAWSAGGAPLWSYGASADVAFAEVGWALRPSSTNARVLARAQIAVRYVRREGAGFVTSHVALTLEYERSLQAIYPWATVPYWDISPSRRVLRRCAAWRTSAVFRGDWFGAAAPANGLRALAAGRFAFAPTMANAASRGASRTVWKSNLQPDFNVANGYGLLRAPWNADPTPFLTRSGHVYGYPNNMKPSGCAEFARAVRAADWASLARQLNSAAHGHVHETLGGSWHHDLGAPATPAVLLFAHSVQALSKDLWRAGVLACAAGCDPGATPAAACGCACAANASASPHAVLRDAGVLASLAYYDGDGRPLGGALRDDDPLYGDALRALCDPGHIGDMFQASSTNDPTFWVLHGNIDRVWHLKRLVAAARGGYDEAWRADHACYGHNPDDLQPWRAGALSPAGGARRRSGGGAYHTNRELYNLFRPADADLGYVYDSFDWPHCGLVGLDMVKAALAGLRNGDGDGGA</sequence>
<evidence type="ECO:0000256" key="8">
    <source>
        <dbReference type="SAM" id="Phobius"/>
    </source>
</evidence>
<dbReference type="SUPFAM" id="SSF48056">
    <property type="entry name" value="Di-copper centre-containing domain"/>
    <property type="match status" value="2"/>
</dbReference>
<keyword evidence="5 8" id="KW-1133">Transmembrane helix</keyword>
<dbReference type="PANTHER" id="PTHR11101:SF80">
    <property type="entry name" value="PHOSPHATE TRANSPORTER"/>
    <property type="match status" value="1"/>
</dbReference>
<evidence type="ECO:0000256" key="1">
    <source>
        <dbReference type="ARBA" id="ARBA00004141"/>
    </source>
</evidence>
<dbReference type="Proteomes" id="UP001363151">
    <property type="component" value="Unassembled WGS sequence"/>
</dbReference>
<dbReference type="Gene3D" id="1.10.1280.10">
    <property type="entry name" value="Di-copper center containing domain from catechol oxidase"/>
    <property type="match status" value="2"/>
</dbReference>
<evidence type="ECO:0000256" key="6">
    <source>
        <dbReference type="ARBA" id="ARBA00023136"/>
    </source>
</evidence>
<keyword evidence="3" id="KW-0592">Phosphate transport</keyword>
<organism evidence="11 12">
    <name type="scientific">Aureococcus anophagefferens</name>
    <name type="common">Harmful bloom alga</name>
    <dbReference type="NCBI Taxonomy" id="44056"/>
    <lineage>
        <taxon>Eukaryota</taxon>
        <taxon>Sar</taxon>
        <taxon>Stramenopiles</taxon>
        <taxon>Ochrophyta</taxon>
        <taxon>Pelagophyceae</taxon>
        <taxon>Pelagomonadales</taxon>
        <taxon>Pelagomonadaceae</taxon>
        <taxon>Aureococcus</taxon>
    </lineage>
</organism>
<dbReference type="PANTHER" id="PTHR11101">
    <property type="entry name" value="PHOSPHATE TRANSPORTER"/>
    <property type="match status" value="1"/>
</dbReference>
<proteinExistence type="predicted"/>
<accession>A0ABR1FUF3</accession>
<dbReference type="Pfam" id="PF00264">
    <property type="entry name" value="Tyrosinase"/>
    <property type="match status" value="1"/>
</dbReference>
<dbReference type="PROSITE" id="PS00498">
    <property type="entry name" value="TYROSINASE_2"/>
    <property type="match status" value="1"/>
</dbReference>
<evidence type="ECO:0000256" key="4">
    <source>
        <dbReference type="ARBA" id="ARBA00022692"/>
    </source>
</evidence>
<evidence type="ECO:0000256" key="9">
    <source>
        <dbReference type="SAM" id="SignalP"/>
    </source>
</evidence>